<name>A0AAU8IXW0_9ACTN</name>
<proteinExistence type="predicted"/>
<evidence type="ECO:0000256" key="1">
    <source>
        <dbReference type="SAM" id="MobiDB-lite"/>
    </source>
</evidence>
<sequence length="130" mass="12421">MMIRKVLAGVALTTAAAAATVGAAGGASATNGGPQAETMTSAADANDAARAAGETGYATGSTEFATDHGDVTIAGDPGGVANAYGAPFVNVDLRCAVPATQGVGGNVLGGPVAACDTAPVDQFDAPERIL</sequence>
<dbReference type="AlphaFoldDB" id="A0AAU8IXW0"/>
<protein>
    <recommendedName>
        <fullName evidence="4">Secreted protein</fullName>
    </recommendedName>
</protein>
<evidence type="ECO:0000256" key="2">
    <source>
        <dbReference type="SAM" id="SignalP"/>
    </source>
</evidence>
<evidence type="ECO:0000313" key="3">
    <source>
        <dbReference type="EMBL" id="XCJ72598.1"/>
    </source>
</evidence>
<feature type="signal peptide" evidence="2">
    <location>
        <begin position="1"/>
        <end position="23"/>
    </location>
</feature>
<organism evidence="3">
    <name type="scientific">Streptomyces tabacisoli</name>
    <dbReference type="NCBI Taxonomy" id="3156398"/>
    <lineage>
        <taxon>Bacteria</taxon>
        <taxon>Bacillati</taxon>
        <taxon>Actinomycetota</taxon>
        <taxon>Actinomycetes</taxon>
        <taxon>Kitasatosporales</taxon>
        <taxon>Streptomycetaceae</taxon>
        <taxon>Streptomyces</taxon>
    </lineage>
</organism>
<gene>
    <name evidence="3" type="ORF">ABII15_22715</name>
</gene>
<dbReference type="KEGG" id="stac:ABII15_22715"/>
<feature type="compositionally biased region" description="Polar residues" evidence="1">
    <location>
        <begin position="31"/>
        <end position="41"/>
    </location>
</feature>
<dbReference type="RefSeq" id="WP_353944156.1">
    <property type="nucleotide sequence ID" value="NZ_CP159534.1"/>
</dbReference>
<evidence type="ECO:0008006" key="4">
    <source>
        <dbReference type="Google" id="ProtNLM"/>
    </source>
</evidence>
<accession>A0AAU8IXW0</accession>
<keyword evidence="2" id="KW-0732">Signal</keyword>
<reference evidence="3" key="1">
    <citation type="submission" date="2024-06" db="EMBL/GenBank/DDBJ databases">
        <title>Streptomyces sp. strain HUAS MG91 genome sequences.</title>
        <authorList>
            <person name="Mo P."/>
        </authorList>
    </citation>
    <scope>NUCLEOTIDE SEQUENCE</scope>
    <source>
        <strain evidence="3">HUAS MG91</strain>
    </source>
</reference>
<dbReference type="EMBL" id="CP159534">
    <property type="protein sequence ID" value="XCJ72598.1"/>
    <property type="molecule type" value="Genomic_DNA"/>
</dbReference>
<feature type="chain" id="PRO_5043560499" description="Secreted protein" evidence="2">
    <location>
        <begin position="24"/>
        <end position="130"/>
    </location>
</feature>
<feature type="region of interest" description="Disordered" evidence="1">
    <location>
        <begin position="24"/>
        <end position="47"/>
    </location>
</feature>